<organism evidence="11 12">
    <name type="scientific">Micractinium conductrix</name>
    <dbReference type="NCBI Taxonomy" id="554055"/>
    <lineage>
        <taxon>Eukaryota</taxon>
        <taxon>Viridiplantae</taxon>
        <taxon>Chlorophyta</taxon>
        <taxon>core chlorophytes</taxon>
        <taxon>Trebouxiophyceae</taxon>
        <taxon>Chlorellales</taxon>
        <taxon>Chlorellaceae</taxon>
        <taxon>Chlorella clade</taxon>
        <taxon>Micractinium</taxon>
    </lineage>
</organism>
<comment type="subcellular location">
    <subcellularLocation>
        <location evidence="2">Chromosome</location>
        <location evidence="2">Centromere</location>
        <location evidence="2">Kinetochore</location>
    </subcellularLocation>
    <subcellularLocation>
        <location evidence="1">Nucleus</location>
    </subcellularLocation>
</comment>
<dbReference type="PANTHER" id="PTHR15459">
    <property type="entry name" value="POLYAMINE-MODULATED FACTOR 1"/>
    <property type="match status" value="1"/>
</dbReference>
<keyword evidence="4" id="KW-0132">Cell division</keyword>
<dbReference type="PANTHER" id="PTHR15459:SF3">
    <property type="entry name" value="POLYAMINE-MODULATED FACTOR 1"/>
    <property type="match status" value="1"/>
</dbReference>
<sequence>MSQREGRTRHGRRLRALGDAFHRTVKYALRPLDWEQFAAQFPGLAEPLVADLYSGYKQLSFSVPALQALHHTRVSIETDFEELCEELGLRDKLATLETLCEEQGIADGDAADATRQPALGPTNAIRLGLLRAKQAEVESLRSVLAQCEERNAALQGQLASRRGEARELLAKAQPIAAQLDAVHASSKAWANRVVEPVG</sequence>
<evidence type="ECO:0000256" key="8">
    <source>
        <dbReference type="ARBA" id="ARBA00023306"/>
    </source>
</evidence>
<proteinExistence type="predicted"/>
<evidence type="ECO:0000313" key="12">
    <source>
        <dbReference type="Proteomes" id="UP000239649"/>
    </source>
</evidence>
<keyword evidence="6" id="KW-0995">Kinetochore</keyword>
<evidence type="ECO:0000313" key="11">
    <source>
        <dbReference type="EMBL" id="PSC74379.1"/>
    </source>
</evidence>
<evidence type="ECO:0000256" key="9">
    <source>
        <dbReference type="ARBA" id="ARBA00023328"/>
    </source>
</evidence>
<keyword evidence="9" id="KW-0137">Centromere</keyword>
<comment type="caution">
    <text evidence="11">The sequence shown here is derived from an EMBL/GenBank/DDBJ whole genome shotgun (WGS) entry which is preliminary data.</text>
</comment>
<dbReference type="Proteomes" id="UP000239649">
    <property type="component" value="Unassembled WGS sequence"/>
</dbReference>
<dbReference type="InterPro" id="IPR007128">
    <property type="entry name" value="PMF1/Nnf1"/>
</dbReference>
<keyword evidence="8" id="KW-0131">Cell cycle</keyword>
<dbReference type="AlphaFoldDB" id="A0A2P6VJV6"/>
<name>A0A2P6VJV6_9CHLO</name>
<dbReference type="OrthoDB" id="506494at2759"/>
<evidence type="ECO:0000256" key="7">
    <source>
        <dbReference type="ARBA" id="ARBA00023242"/>
    </source>
</evidence>
<keyword evidence="5" id="KW-0498">Mitosis</keyword>
<evidence type="ECO:0000256" key="6">
    <source>
        <dbReference type="ARBA" id="ARBA00022838"/>
    </source>
</evidence>
<keyword evidence="3" id="KW-0158">Chromosome</keyword>
<evidence type="ECO:0000256" key="5">
    <source>
        <dbReference type="ARBA" id="ARBA00022776"/>
    </source>
</evidence>
<dbReference type="Pfam" id="PF03980">
    <property type="entry name" value="Nnf1"/>
    <property type="match status" value="1"/>
</dbReference>
<evidence type="ECO:0000256" key="3">
    <source>
        <dbReference type="ARBA" id="ARBA00022454"/>
    </source>
</evidence>
<dbReference type="GO" id="GO:0005634">
    <property type="term" value="C:nucleus"/>
    <property type="evidence" value="ECO:0007669"/>
    <property type="project" value="UniProtKB-SubCell"/>
</dbReference>
<keyword evidence="12" id="KW-1185">Reference proteome</keyword>
<feature type="coiled-coil region" evidence="10">
    <location>
        <begin position="130"/>
        <end position="157"/>
    </location>
</feature>
<reference evidence="11 12" key="1">
    <citation type="journal article" date="2018" name="Plant J.">
        <title>Genome sequences of Chlorella sorokiniana UTEX 1602 and Micractinium conductrix SAG 241.80: implications to maltose excretion by a green alga.</title>
        <authorList>
            <person name="Arriola M.B."/>
            <person name="Velmurugan N."/>
            <person name="Zhang Y."/>
            <person name="Plunkett M.H."/>
            <person name="Hondzo H."/>
            <person name="Barney B.M."/>
        </authorList>
    </citation>
    <scope>NUCLEOTIDE SEQUENCE [LARGE SCALE GENOMIC DNA]</scope>
    <source>
        <strain evidence="11 12">SAG 241.80</strain>
    </source>
</reference>
<accession>A0A2P6VJV6</accession>
<evidence type="ECO:0000256" key="10">
    <source>
        <dbReference type="SAM" id="Coils"/>
    </source>
</evidence>
<dbReference type="GO" id="GO:0007059">
    <property type="term" value="P:chromosome segregation"/>
    <property type="evidence" value="ECO:0007669"/>
    <property type="project" value="TreeGrafter"/>
</dbReference>
<dbReference type="GO" id="GO:0051301">
    <property type="term" value="P:cell division"/>
    <property type="evidence" value="ECO:0007669"/>
    <property type="project" value="UniProtKB-KW"/>
</dbReference>
<keyword evidence="10" id="KW-0175">Coiled coil</keyword>
<dbReference type="EMBL" id="LHPF02000004">
    <property type="protein sequence ID" value="PSC74379.1"/>
    <property type="molecule type" value="Genomic_DNA"/>
</dbReference>
<keyword evidence="7" id="KW-0539">Nucleus</keyword>
<dbReference type="GO" id="GO:0000444">
    <property type="term" value="C:MIS12/MIND type complex"/>
    <property type="evidence" value="ECO:0007669"/>
    <property type="project" value="InterPro"/>
</dbReference>
<evidence type="ECO:0000256" key="1">
    <source>
        <dbReference type="ARBA" id="ARBA00004123"/>
    </source>
</evidence>
<gene>
    <name evidence="11" type="ORF">C2E20_2278</name>
</gene>
<evidence type="ECO:0000256" key="4">
    <source>
        <dbReference type="ARBA" id="ARBA00022618"/>
    </source>
</evidence>
<protein>
    <submittedName>
        <fullName evidence="11">Embryo defective isoform 1</fullName>
    </submittedName>
</protein>
<evidence type="ECO:0000256" key="2">
    <source>
        <dbReference type="ARBA" id="ARBA00004629"/>
    </source>
</evidence>